<dbReference type="Proteomes" id="UP000035642">
    <property type="component" value="Unassembled WGS sequence"/>
</dbReference>
<keyword evidence="1" id="KW-1185">Reference proteome</keyword>
<dbReference type="WBParaSite" id="ACAC_0000445301-mRNA-1">
    <property type="protein sequence ID" value="ACAC_0000445301-mRNA-1"/>
    <property type="gene ID" value="ACAC_0000445301"/>
</dbReference>
<evidence type="ECO:0000313" key="2">
    <source>
        <dbReference type="WBParaSite" id="ACAC_0000445301-mRNA-1"/>
    </source>
</evidence>
<proteinExistence type="predicted"/>
<dbReference type="AlphaFoldDB" id="A0A0K0D308"/>
<reference evidence="2" key="2">
    <citation type="submission" date="2017-02" db="UniProtKB">
        <authorList>
            <consortium name="WormBaseParasite"/>
        </authorList>
    </citation>
    <scope>IDENTIFICATION</scope>
</reference>
<organism evidence="1 2">
    <name type="scientific">Angiostrongylus cantonensis</name>
    <name type="common">Rat lungworm</name>
    <dbReference type="NCBI Taxonomy" id="6313"/>
    <lineage>
        <taxon>Eukaryota</taxon>
        <taxon>Metazoa</taxon>
        <taxon>Ecdysozoa</taxon>
        <taxon>Nematoda</taxon>
        <taxon>Chromadorea</taxon>
        <taxon>Rhabditida</taxon>
        <taxon>Rhabditina</taxon>
        <taxon>Rhabditomorpha</taxon>
        <taxon>Strongyloidea</taxon>
        <taxon>Metastrongylidae</taxon>
        <taxon>Angiostrongylus</taxon>
    </lineage>
</organism>
<protein>
    <submittedName>
        <fullName evidence="2">Uncharacterized protein</fullName>
    </submittedName>
</protein>
<sequence>MLHNNLAIAEQENYAFILELICFKVSDGGNNGGIPIPKTSGDFPAELSIERNGHFYAILLDVLDDRGEVYVNHPDGGRATAVVDVEGLPPSIVILVRYKSLASQAFLNGSHCQLKKSPDVLGVESFAERTVLLQNSDLNNNPTTVPYVVGHAEKGAAETDILPVKASF</sequence>
<evidence type="ECO:0000313" key="1">
    <source>
        <dbReference type="Proteomes" id="UP000035642"/>
    </source>
</evidence>
<reference evidence="1" key="1">
    <citation type="submission" date="2012-09" db="EMBL/GenBank/DDBJ databases">
        <authorList>
            <person name="Martin A.A."/>
        </authorList>
    </citation>
    <scope>NUCLEOTIDE SEQUENCE</scope>
</reference>
<accession>A0A0K0D308</accession>
<name>A0A0K0D308_ANGCA</name>